<reference evidence="2" key="1">
    <citation type="submission" date="2008-06" db="EMBL/GenBank/DDBJ databases">
        <title>Complete sequence of Chlorobium phaeobacteroides BS1.</title>
        <authorList>
            <consortium name="US DOE Joint Genome Institute"/>
            <person name="Lucas S."/>
            <person name="Copeland A."/>
            <person name="Lapidus A."/>
            <person name="Glavina del Rio T."/>
            <person name="Dalin E."/>
            <person name="Tice H."/>
            <person name="Bruce D."/>
            <person name="Goodwin L."/>
            <person name="Pitluck S."/>
            <person name="Schmutz J."/>
            <person name="Larimer F."/>
            <person name="Land M."/>
            <person name="Hauser L."/>
            <person name="Kyrpides N."/>
            <person name="Ovchinnikova G."/>
            <person name="Li T."/>
            <person name="Liu Z."/>
            <person name="Zhao F."/>
            <person name="Overmann J."/>
            <person name="Bryant D.A."/>
            <person name="Richardson P."/>
        </authorList>
    </citation>
    <scope>NUCLEOTIDE SEQUENCE [LARGE SCALE GENOMIC DNA]</scope>
    <source>
        <strain evidence="2">BS1</strain>
    </source>
</reference>
<protein>
    <submittedName>
        <fullName evidence="2">Uncharacterized protein</fullName>
    </submittedName>
</protein>
<feature type="transmembrane region" description="Helical" evidence="1">
    <location>
        <begin position="86"/>
        <end position="104"/>
    </location>
</feature>
<dbReference type="EMBL" id="CP001101">
    <property type="protein sequence ID" value="ACE04306.1"/>
    <property type="molecule type" value="Genomic_DNA"/>
</dbReference>
<keyword evidence="1" id="KW-0812">Transmembrane</keyword>
<sequence>MNHPYFWLSIERLGTAFVWSGVLAAVLMLFRQIIARKLKVRHSGVPSRVVYLDIPWSLQKTEAAVREWKETGLEQRALLKNRLDSFFHILYPLVLSLACVQAAFQEEGAMRTTGLVLSWLILICIPIGVLRSRAVLRMLQGNCRSAISPLGSALLRSIVFLLTLISLLYIVLSLSL</sequence>
<dbReference type="OrthoDB" id="1440503at2"/>
<feature type="transmembrane region" description="Helical" evidence="1">
    <location>
        <begin position="12"/>
        <end position="30"/>
    </location>
</feature>
<proteinExistence type="predicted"/>
<evidence type="ECO:0000313" key="2">
    <source>
        <dbReference type="EMBL" id="ACE04306.1"/>
    </source>
</evidence>
<name>B3EJA6_CHLPB</name>
<accession>B3EJA6</accession>
<dbReference type="AlphaFoldDB" id="B3EJA6"/>
<dbReference type="HOGENOM" id="CLU_123766_0_0_10"/>
<evidence type="ECO:0000256" key="1">
    <source>
        <dbReference type="SAM" id="Phobius"/>
    </source>
</evidence>
<feature type="transmembrane region" description="Helical" evidence="1">
    <location>
        <begin position="116"/>
        <end position="132"/>
    </location>
</feature>
<feature type="transmembrane region" description="Helical" evidence="1">
    <location>
        <begin position="153"/>
        <end position="172"/>
    </location>
</feature>
<gene>
    <name evidence="2" type="ordered locus">Cphamn1_1377</name>
</gene>
<keyword evidence="1" id="KW-0472">Membrane</keyword>
<keyword evidence="1" id="KW-1133">Transmembrane helix</keyword>
<organism evidence="2">
    <name type="scientific">Chlorobium phaeobacteroides (strain BS1)</name>
    <dbReference type="NCBI Taxonomy" id="331678"/>
    <lineage>
        <taxon>Bacteria</taxon>
        <taxon>Pseudomonadati</taxon>
        <taxon>Chlorobiota</taxon>
        <taxon>Chlorobiia</taxon>
        <taxon>Chlorobiales</taxon>
        <taxon>Chlorobiaceae</taxon>
        <taxon>Chlorobium/Pelodictyon group</taxon>
        <taxon>Chlorobium</taxon>
    </lineage>
</organism>
<dbReference type="KEGG" id="cpb:Cphamn1_1377"/>
<dbReference type="eggNOG" id="COG2319">
    <property type="taxonomic scope" value="Bacteria"/>
</dbReference>